<accession>A0ABQ7QXY6</accession>
<sequence>MVMKPVIFNYCFFNGGCRYFAAIVLFGTSPPDLGPVSNIFHEFVLTNHQAEVSFG</sequence>
<gene>
    <name evidence="2" type="ORF">JYU34_004422</name>
</gene>
<evidence type="ECO:0000256" key="1">
    <source>
        <dbReference type="SAM" id="Phobius"/>
    </source>
</evidence>
<evidence type="ECO:0000313" key="2">
    <source>
        <dbReference type="EMBL" id="KAG7309908.1"/>
    </source>
</evidence>
<protein>
    <submittedName>
        <fullName evidence="2">Uncharacterized protein</fullName>
    </submittedName>
</protein>
<keyword evidence="1" id="KW-0812">Transmembrane</keyword>
<organism evidence="2 3">
    <name type="scientific">Plutella xylostella</name>
    <name type="common">Diamondback moth</name>
    <name type="synonym">Plutella maculipennis</name>
    <dbReference type="NCBI Taxonomy" id="51655"/>
    <lineage>
        <taxon>Eukaryota</taxon>
        <taxon>Metazoa</taxon>
        <taxon>Ecdysozoa</taxon>
        <taxon>Arthropoda</taxon>
        <taxon>Hexapoda</taxon>
        <taxon>Insecta</taxon>
        <taxon>Pterygota</taxon>
        <taxon>Neoptera</taxon>
        <taxon>Endopterygota</taxon>
        <taxon>Lepidoptera</taxon>
        <taxon>Glossata</taxon>
        <taxon>Ditrysia</taxon>
        <taxon>Yponomeutoidea</taxon>
        <taxon>Plutellidae</taxon>
        <taxon>Plutella</taxon>
    </lineage>
</organism>
<evidence type="ECO:0000313" key="3">
    <source>
        <dbReference type="Proteomes" id="UP000823941"/>
    </source>
</evidence>
<keyword evidence="1" id="KW-1133">Transmembrane helix</keyword>
<reference evidence="2 3" key="1">
    <citation type="submission" date="2021-06" db="EMBL/GenBank/DDBJ databases">
        <title>A haploid diamondback moth (Plutella xylostella L.) genome assembly resolves 31 chromosomes and identifies a diamide resistance mutation.</title>
        <authorList>
            <person name="Ward C.M."/>
            <person name="Perry K.D."/>
            <person name="Baker G."/>
            <person name="Powis K."/>
            <person name="Heckel D.G."/>
            <person name="Baxter S.W."/>
        </authorList>
    </citation>
    <scope>NUCLEOTIDE SEQUENCE [LARGE SCALE GENOMIC DNA]</scope>
    <source>
        <strain evidence="2 3">LV</strain>
        <tissue evidence="2">Single pupa</tissue>
    </source>
</reference>
<keyword evidence="1" id="KW-0472">Membrane</keyword>
<keyword evidence="3" id="KW-1185">Reference proteome</keyword>
<dbReference type="EMBL" id="JAHIBW010000006">
    <property type="protein sequence ID" value="KAG7309908.1"/>
    <property type="molecule type" value="Genomic_DNA"/>
</dbReference>
<feature type="transmembrane region" description="Helical" evidence="1">
    <location>
        <begin position="7"/>
        <end position="27"/>
    </location>
</feature>
<name>A0ABQ7QXY6_PLUXY</name>
<proteinExistence type="predicted"/>
<dbReference type="Proteomes" id="UP000823941">
    <property type="component" value="Chromosome 6"/>
</dbReference>
<comment type="caution">
    <text evidence="2">The sequence shown here is derived from an EMBL/GenBank/DDBJ whole genome shotgun (WGS) entry which is preliminary data.</text>
</comment>